<keyword evidence="14" id="KW-0732">Signal</keyword>
<comment type="cofactor">
    <cofactor evidence="1">
        <name>L-ascorbate</name>
        <dbReference type="ChEBI" id="CHEBI:38290"/>
    </cofactor>
</comment>
<dbReference type="Pfam" id="PF23558">
    <property type="entry name" value="TPR_P4H"/>
    <property type="match status" value="1"/>
</dbReference>
<evidence type="ECO:0000256" key="12">
    <source>
        <dbReference type="ARBA" id="ARBA00023180"/>
    </source>
</evidence>
<keyword evidence="8" id="KW-0847">Vitamin C</keyword>
<proteinExistence type="inferred from homology"/>
<evidence type="ECO:0000259" key="15">
    <source>
        <dbReference type="SMART" id="SM00702"/>
    </source>
</evidence>
<reference evidence="16" key="1">
    <citation type="submission" date="2020-11" db="EMBL/GenBank/DDBJ databases">
        <authorList>
            <person name="Tran Van P."/>
        </authorList>
    </citation>
    <scope>NUCLEOTIDE SEQUENCE</scope>
</reference>
<accession>A0A7R8WAH5</accession>
<gene>
    <name evidence="16" type="ORF">CTOB1V02_LOCUS3238</name>
</gene>
<organism evidence="16">
    <name type="scientific">Cyprideis torosa</name>
    <dbReference type="NCBI Taxonomy" id="163714"/>
    <lineage>
        <taxon>Eukaryota</taxon>
        <taxon>Metazoa</taxon>
        <taxon>Ecdysozoa</taxon>
        <taxon>Arthropoda</taxon>
        <taxon>Crustacea</taxon>
        <taxon>Oligostraca</taxon>
        <taxon>Ostracoda</taxon>
        <taxon>Podocopa</taxon>
        <taxon>Podocopida</taxon>
        <taxon>Cytherocopina</taxon>
        <taxon>Cytheroidea</taxon>
        <taxon>Cytherideidae</taxon>
        <taxon>Cyprideis</taxon>
    </lineage>
</organism>
<comment type="similarity">
    <text evidence="4">Belongs to the P4HA family.</text>
</comment>
<evidence type="ECO:0000256" key="9">
    <source>
        <dbReference type="ARBA" id="ARBA00022964"/>
    </source>
</evidence>
<dbReference type="GO" id="GO:0005788">
    <property type="term" value="C:endoplasmic reticulum lumen"/>
    <property type="evidence" value="ECO:0007669"/>
    <property type="project" value="UniProtKB-SubCell"/>
</dbReference>
<evidence type="ECO:0000256" key="2">
    <source>
        <dbReference type="ARBA" id="ARBA00002035"/>
    </source>
</evidence>
<evidence type="ECO:0000313" key="16">
    <source>
        <dbReference type="EMBL" id="CAD7225293.1"/>
    </source>
</evidence>
<dbReference type="Gene3D" id="6.10.140.1460">
    <property type="match status" value="1"/>
</dbReference>
<feature type="compositionally biased region" description="Basic and acidic residues" evidence="13">
    <location>
        <begin position="305"/>
        <end position="317"/>
    </location>
</feature>
<evidence type="ECO:0000256" key="14">
    <source>
        <dbReference type="SAM" id="SignalP"/>
    </source>
</evidence>
<comment type="function">
    <text evidence="2">Catalyzes the post-translational formation of 4-hydroxyproline in -Xaa-Pro-Gly- sequences in collagens and other proteins.</text>
</comment>
<evidence type="ECO:0000256" key="7">
    <source>
        <dbReference type="ARBA" id="ARBA00022824"/>
    </source>
</evidence>
<dbReference type="InterPro" id="IPR013547">
    <property type="entry name" value="P4H_N"/>
</dbReference>
<protein>
    <recommendedName>
        <fullName evidence="5">procollagen-proline 4-dioxygenase</fullName>
        <ecNumber evidence="5">1.14.11.2</ecNumber>
    </recommendedName>
</protein>
<evidence type="ECO:0000256" key="1">
    <source>
        <dbReference type="ARBA" id="ARBA00001961"/>
    </source>
</evidence>
<feature type="region of interest" description="Disordered" evidence="13">
    <location>
        <begin position="297"/>
        <end position="317"/>
    </location>
</feature>
<feature type="chain" id="PRO_5043848575" description="procollagen-proline 4-dioxygenase" evidence="14">
    <location>
        <begin position="30"/>
        <end position="566"/>
    </location>
</feature>
<keyword evidence="11" id="KW-0408">Iron</keyword>
<dbReference type="EMBL" id="OB660545">
    <property type="protein sequence ID" value="CAD7225293.1"/>
    <property type="molecule type" value="Genomic_DNA"/>
</dbReference>
<dbReference type="FunFam" id="1.25.40.10:FF:000006">
    <property type="entry name" value="Prolyl 4-hydroxylase subunit alpha 2"/>
    <property type="match status" value="1"/>
</dbReference>
<dbReference type="InterPro" id="IPR059068">
    <property type="entry name" value="TPR_P4H"/>
</dbReference>
<keyword evidence="6" id="KW-0479">Metal-binding</keyword>
<keyword evidence="7" id="KW-0256">Endoplasmic reticulum</keyword>
<dbReference type="InterPro" id="IPR006620">
    <property type="entry name" value="Pro_4_hyd_alph"/>
</dbReference>
<dbReference type="Gene3D" id="2.60.120.620">
    <property type="entry name" value="q2cbj1_9rhob like domain"/>
    <property type="match status" value="2"/>
</dbReference>
<dbReference type="GO" id="GO:0005506">
    <property type="term" value="F:iron ion binding"/>
    <property type="evidence" value="ECO:0007669"/>
    <property type="project" value="InterPro"/>
</dbReference>
<keyword evidence="12" id="KW-0325">Glycoprotein</keyword>
<evidence type="ECO:0000256" key="5">
    <source>
        <dbReference type="ARBA" id="ARBA00012269"/>
    </source>
</evidence>
<keyword evidence="9" id="KW-0223">Dioxygenase</keyword>
<dbReference type="GO" id="GO:0031418">
    <property type="term" value="F:L-ascorbic acid binding"/>
    <property type="evidence" value="ECO:0007669"/>
    <property type="project" value="UniProtKB-KW"/>
</dbReference>
<dbReference type="EC" id="1.14.11.2" evidence="5"/>
<keyword evidence="10" id="KW-0560">Oxidoreductase</keyword>
<feature type="signal peptide" evidence="14">
    <location>
        <begin position="1"/>
        <end position="29"/>
    </location>
</feature>
<name>A0A7R8WAH5_9CRUS</name>
<dbReference type="SMART" id="SM00702">
    <property type="entry name" value="P4Hc"/>
    <property type="match status" value="1"/>
</dbReference>
<dbReference type="FunFam" id="2.60.120.620:FF:000001">
    <property type="entry name" value="Prolyl 4-hydroxylase subunit alpha 2"/>
    <property type="match status" value="1"/>
</dbReference>
<dbReference type="OrthoDB" id="420380at2759"/>
<comment type="subcellular location">
    <subcellularLocation>
        <location evidence="3">Endoplasmic reticulum lumen</location>
    </subcellularLocation>
</comment>
<feature type="domain" description="Prolyl 4-hydroxylase alpha subunit" evidence="15">
    <location>
        <begin position="359"/>
        <end position="525"/>
    </location>
</feature>
<evidence type="ECO:0000256" key="6">
    <source>
        <dbReference type="ARBA" id="ARBA00022723"/>
    </source>
</evidence>
<dbReference type="AlphaFoldDB" id="A0A7R8WAH5"/>
<dbReference type="PANTHER" id="PTHR10869:SF244">
    <property type="entry name" value="PROLYL 4-HYDROXYLASE SUBUNIT ALPHA-2"/>
    <property type="match status" value="1"/>
</dbReference>
<sequence>MNVKILSKMNGKVSVSFLVLLLCATRLDAELFTALSDLETLLSVERTLISTVDEYLLAEEQRISEVRNALEAYRKVHMAADSLQPENFVLNPVNAFVLLKRLTRDWKNLETAMQNDHGKDYLYNITLQKAGVRFPDEEDLTGAAVALMRLQETYNLDTAAIAEGRIKGAQDSSELRAADCYELGRQSYYKKDYRYTVLWMEEALKRLMKEPIPSVAKSDILEYLAFSVYQRGDVQKALDLTYELLRLVPDHTRALGNVEYYLDELRELKEKRKGETLDEDVPVMAYASSYEKEPAAEPDAYASSYEKEPAAEPDVNPKSENVQRYEILCRGDDDFYYTNKGHPYLLLRRVKMEEAYLDPWIVIFHDVIYEEEINVIKELATPQLARATVQNPLSGKLETAEYRVSKSAWLDQGTSDVVDKYVARIEAITGLTASTAEALQVANYGLGGHYEPHYDFSTKDDKDVFPELGTGNRVATWLTYLARATVQNPLSGKLETAEYRVSKSAWLDQGTSDVVDKYVARIEAITGLTASTAEALQVANYGLGGHYEPHYDFSTKDDKDKKGLNP</sequence>
<evidence type="ECO:0000256" key="3">
    <source>
        <dbReference type="ARBA" id="ARBA00004319"/>
    </source>
</evidence>
<dbReference type="PANTHER" id="PTHR10869">
    <property type="entry name" value="PROLYL 4-HYDROXYLASE ALPHA SUBUNIT"/>
    <property type="match status" value="1"/>
</dbReference>
<dbReference type="Gene3D" id="1.25.40.10">
    <property type="entry name" value="Tetratricopeptide repeat domain"/>
    <property type="match status" value="1"/>
</dbReference>
<dbReference type="GO" id="GO:0004656">
    <property type="term" value="F:procollagen-proline 4-dioxygenase activity"/>
    <property type="evidence" value="ECO:0007669"/>
    <property type="project" value="UniProtKB-EC"/>
</dbReference>
<dbReference type="Pfam" id="PF08336">
    <property type="entry name" value="P4Ha_N"/>
    <property type="match status" value="1"/>
</dbReference>
<evidence type="ECO:0000256" key="10">
    <source>
        <dbReference type="ARBA" id="ARBA00023002"/>
    </source>
</evidence>
<dbReference type="InterPro" id="IPR011990">
    <property type="entry name" value="TPR-like_helical_dom_sf"/>
</dbReference>
<evidence type="ECO:0000256" key="13">
    <source>
        <dbReference type="SAM" id="MobiDB-lite"/>
    </source>
</evidence>
<dbReference type="SUPFAM" id="SSF48452">
    <property type="entry name" value="TPR-like"/>
    <property type="match status" value="1"/>
</dbReference>
<dbReference type="InterPro" id="IPR045054">
    <property type="entry name" value="P4HA-like"/>
</dbReference>
<evidence type="ECO:0000256" key="11">
    <source>
        <dbReference type="ARBA" id="ARBA00023004"/>
    </source>
</evidence>
<evidence type="ECO:0000256" key="8">
    <source>
        <dbReference type="ARBA" id="ARBA00022896"/>
    </source>
</evidence>
<evidence type="ECO:0000256" key="4">
    <source>
        <dbReference type="ARBA" id="ARBA00006511"/>
    </source>
</evidence>